<feature type="transmembrane region" description="Helical" evidence="13">
    <location>
        <begin position="12"/>
        <end position="35"/>
    </location>
</feature>
<comment type="subcellular location">
    <subcellularLocation>
        <location evidence="3">Cell membrane</location>
        <topology evidence="3">Multi-pass membrane protein</topology>
    </subcellularLocation>
</comment>
<dbReference type="GO" id="GO:0015451">
    <property type="term" value="F:decarboxylation-driven active transmembrane transporter activity"/>
    <property type="evidence" value="ECO:0007669"/>
    <property type="project" value="UniProtKB-EC"/>
</dbReference>
<dbReference type="PANTHER" id="PTHR35806">
    <property type="entry name" value="OXALOACETATE DECARBOXYLASE BETA CHAIN 2"/>
    <property type="match status" value="1"/>
</dbReference>
<comment type="similarity">
    <text evidence="4 12">Belongs to the GcdB/MmdB/OadB family.</text>
</comment>
<dbReference type="NCBIfam" id="TIGR01109">
    <property type="entry name" value="Na_pump_decarbB"/>
    <property type="match status" value="1"/>
</dbReference>
<dbReference type="Proteomes" id="UP000538931">
    <property type="component" value="Unassembled WGS sequence"/>
</dbReference>
<keyword evidence="12" id="KW-0739">Sodium transport</keyword>
<proteinExistence type="inferred from homology"/>
<evidence type="ECO:0000256" key="7">
    <source>
        <dbReference type="ARBA" id="ARBA00022692"/>
    </source>
</evidence>
<evidence type="ECO:0000256" key="6">
    <source>
        <dbReference type="ARBA" id="ARBA00022475"/>
    </source>
</evidence>
<feature type="transmembrane region" description="Helical" evidence="13">
    <location>
        <begin position="373"/>
        <end position="390"/>
    </location>
</feature>
<evidence type="ECO:0000256" key="12">
    <source>
        <dbReference type="PIRNR" id="PIRNR015658"/>
    </source>
</evidence>
<feature type="transmembrane region" description="Helical" evidence="13">
    <location>
        <begin position="161"/>
        <end position="187"/>
    </location>
</feature>
<evidence type="ECO:0000256" key="3">
    <source>
        <dbReference type="ARBA" id="ARBA00004651"/>
    </source>
</evidence>
<keyword evidence="12" id="KW-0813">Transport</keyword>
<dbReference type="InterPro" id="IPR005661">
    <property type="entry name" value="OadB_MmdB"/>
</dbReference>
<keyword evidence="15" id="KW-1185">Reference proteome</keyword>
<evidence type="ECO:0000313" key="15">
    <source>
        <dbReference type="Proteomes" id="UP000538931"/>
    </source>
</evidence>
<feature type="transmembrane region" description="Helical" evidence="13">
    <location>
        <begin position="267"/>
        <end position="293"/>
    </location>
</feature>
<evidence type="ECO:0000256" key="8">
    <source>
        <dbReference type="ARBA" id="ARBA00022967"/>
    </source>
</evidence>
<organism evidence="14 15">
    <name type="scientific">Marinobacterium marinum</name>
    <dbReference type="NCBI Taxonomy" id="2756129"/>
    <lineage>
        <taxon>Bacteria</taxon>
        <taxon>Pseudomonadati</taxon>
        <taxon>Pseudomonadota</taxon>
        <taxon>Gammaproteobacteria</taxon>
        <taxon>Oceanospirillales</taxon>
        <taxon>Oceanospirillaceae</taxon>
        <taxon>Marinobacterium</taxon>
    </lineage>
</organism>
<comment type="catalytic activity">
    <reaction evidence="11 12">
        <text>oxaloacetate + 2 Na(+)(in) + H(+) = pyruvate + 2 Na(+)(out) + CO2</text>
        <dbReference type="Rhea" id="RHEA:57724"/>
        <dbReference type="ChEBI" id="CHEBI:15361"/>
        <dbReference type="ChEBI" id="CHEBI:15378"/>
        <dbReference type="ChEBI" id="CHEBI:16452"/>
        <dbReference type="ChEBI" id="CHEBI:16526"/>
        <dbReference type="ChEBI" id="CHEBI:29101"/>
        <dbReference type="EC" id="7.2.4.2"/>
    </reaction>
</comment>
<feature type="transmembrane region" description="Helical" evidence="13">
    <location>
        <begin position="338"/>
        <end position="361"/>
    </location>
</feature>
<comment type="caution">
    <text evidence="14">The sequence shown here is derived from an EMBL/GenBank/DDBJ whole genome shotgun (WGS) entry which is preliminary data.</text>
</comment>
<evidence type="ECO:0000256" key="10">
    <source>
        <dbReference type="ARBA" id="ARBA00023136"/>
    </source>
</evidence>
<keyword evidence="12" id="KW-0406">Ion transport</keyword>
<dbReference type="AlphaFoldDB" id="A0A7W2AD37"/>
<feature type="transmembrane region" description="Helical" evidence="13">
    <location>
        <begin position="127"/>
        <end position="149"/>
    </location>
</feature>
<feature type="transmembrane region" description="Helical" evidence="13">
    <location>
        <begin position="208"/>
        <end position="230"/>
    </location>
</feature>
<evidence type="ECO:0000256" key="13">
    <source>
        <dbReference type="SAM" id="Phobius"/>
    </source>
</evidence>
<dbReference type="EC" id="7.2.4.2" evidence="12"/>
<dbReference type="PANTHER" id="PTHR35806:SF1">
    <property type="entry name" value="OXALOACETATE DECARBOXYLASE BETA CHAIN 2"/>
    <property type="match status" value="1"/>
</dbReference>
<dbReference type="GO" id="GO:0006814">
    <property type="term" value="P:sodium ion transport"/>
    <property type="evidence" value="ECO:0007669"/>
    <property type="project" value="UniProtKB-UniRule"/>
</dbReference>
<evidence type="ECO:0000256" key="1">
    <source>
        <dbReference type="ARBA" id="ARBA00001959"/>
    </source>
</evidence>
<comment type="function">
    <text evidence="2 12">Catalyzes the decarboxylation of oxaloacetate coupled to Na(+) translocation.</text>
</comment>
<evidence type="ECO:0000256" key="9">
    <source>
        <dbReference type="ARBA" id="ARBA00022989"/>
    </source>
</evidence>
<name>A0A7W2AD37_9GAMM</name>
<keyword evidence="7 13" id="KW-0812">Transmembrane</keyword>
<dbReference type="GO" id="GO:0016829">
    <property type="term" value="F:lyase activity"/>
    <property type="evidence" value="ECO:0007669"/>
    <property type="project" value="InterPro"/>
</dbReference>
<evidence type="ECO:0000256" key="4">
    <source>
        <dbReference type="ARBA" id="ARBA00010924"/>
    </source>
</evidence>
<evidence type="ECO:0000256" key="2">
    <source>
        <dbReference type="ARBA" id="ARBA00003002"/>
    </source>
</evidence>
<keyword evidence="10 12" id="KW-0472">Membrane</keyword>
<keyword evidence="12" id="KW-0915">Sodium</keyword>
<dbReference type="RefSeq" id="WP_181739887.1">
    <property type="nucleotide sequence ID" value="NZ_JACEMT010000050.1"/>
</dbReference>
<reference evidence="14 15" key="1">
    <citation type="submission" date="2020-07" db="EMBL/GenBank/DDBJ databases">
        <title>Bacterium isolated from marien macroalgae.</title>
        <authorList>
            <person name="Zhu K."/>
            <person name="Lu D."/>
            <person name="Du Z."/>
        </authorList>
    </citation>
    <scope>NUCLEOTIDE SEQUENCE [LARGE SCALE GENOMIC DNA]</scope>
    <source>
        <strain evidence="14 15">3-1745</strain>
    </source>
</reference>
<evidence type="ECO:0000256" key="11">
    <source>
        <dbReference type="ARBA" id="ARBA00048176"/>
    </source>
</evidence>
<dbReference type="Pfam" id="PF03977">
    <property type="entry name" value="OAD_beta"/>
    <property type="match status" value="1"/>
</dbReference>
<feature type="transmembrane region" description="Helical" evidence="13">
    <location>
        <begin position="410"/>
        <end position="432"/>
    </location>
</feature>
<comment type="subunit">
    <text evidence="5 12">Heterotrimer of an alpha, a beta and a gamma subunit.</text>
</comment>
<evidence type="ECO:0000313" key="14">
    <source>
        <dbReference type="EMBL" id="MBA4502768.1"/>
    </source>
</evidence>
<dbReference type="PIRSF" id="PIRSF015658">
    <property type="entry name" value="MmdB_OadB"/>
    <property type="match status" value="1"/>
</dbReference>
<protein>
    <recommendedName>
        <fullName evidence="12">Oxaloacetate decarboxylase beta chain</fullName>
        <ecNumber evidence="12">7.2.4.2</ecNumber>
    </recommendedName>
</protein>
<keyword evidence="9 13" id="KW-1133">Transmembrane helix</keyword>
<dbReference type="GO" id="GO:0005886">
    <property type="term" value="C:plasma membrane"/>
    <property type="evidence" value="ECO:0007669"/>
    <property type="project" value="UniProtKB-SubCell"/>
</dbReference>
<evidence type="ECO:0000256" key="5">
    <source>
        <dbReference type="ARBA" id="ARBA00011869"/>
    </source>
</evidence>
<accession>A0A7W2AD37</accession>
<sequence>MDKLLDLWQASGIYNISFGQLTMMIIGMVLLYLAIRKNFEPLLLVPIGFGGILANIPEAGLAMSAVENALHFAKPEVLQSLAGVLGVNSTDVQELAHAYNNSNASMHAAAGLAAQDAGYSNGMLYNFYTVAIASGAAPLIIFMGVGAMTDFGPLLANPKTLFLGAAAQFGIFATVLGAVALSSFGLMDFSIQDAAAIGIIGGADGPTAIYVASLLAPHLLGAIAVAAYSYMALVPLIQPPIMRALTTESERKISMSQLRHVSKTEKILFPILLLVLVALLLPDAAPLLGMFCFGNLMRECGVVDRLSDTAQNALINVVTIFLGLSVGSKLSADKFLDVQTLGILVLGIVAFGIGTACGVLMAKMMNKMQGGNAINPLIGSAGVSAVPMAARVSNKLGLEANPQNFLLMHAMGPNVAGVIGSAVAAGVMIKFVG</sequence>
<gene>
    <name evidence="14" type="ORF">H1S06_10380</name>
</gene>
<comment type="cofactor">
    <cofactor evidence="1">
        <name>Na(+)</name>
        <dbReference type="ChEBI" id="CHEBI:29101"/>
    </cofactor>
</comment>
<keyword evidence="6 12" id="KW-1003">Cell membrane</keyword>
<dbReference type="EMBL" id="JACEMT010000050">
    <property type="protein sequence ID" value="MBA4502768.1"/>
    <property type="molecule type" value="Genomic_DNA"/>
</dbReference>
<keyword evidence="8" id="KW-1278">Translocase</keyword>